<gene>
    <name evidence="1" type="ORF">Blastoid_48</name>
</gene>
<dbReference type="KEGG" id="vg:17960438"/>
<dbReference type="EMBL" id="KF669648">
    <property type="protein sequence ID" value="AGY46847.1"/>
    <property type="molecule type" value="Genomic_DNA"/>
</dbReference>
<name>U5PW69_9CAUD</name>
<dbReference type="RefSeq" id="YP_008771871.1">
    <property type="nucleotide sequence ID" value="NC_022773.1"/>
</dbReference>
<accession>U5PW69</accession>
<organism evidence="1 2">
    <name type="scientific">Bacillus phage Blastoid</name>
    <dbReference type="NCBI Taxonomy" id="2880540"/>
    <lineage>
        <taxon>Viruses</taxon>
        <taxon>Duplodnaviria</taxon>
        <taxon>Heunggongvirae</taxon>
        <taxon>Uroviricota</taxon>
        <taxon>Caudoviricetes</taxon>
        <taxon>Ehrlichviridae</taxon>
        <taxon>Andromedavirus</taxon>
        <taxon>Andromedavirus blastoid</taxon>
    </lineage>
</organism>
<dbReference type="GeneID" id="17960438"/>
<evidence type="ECO:0000313" key="1">
    <source>
        <dbReference type="EMBL" id="AGY46847.1"/>
    </source>
</evidence>
<sequence>MSQFPHLQKQGVGFKSLAINDEKAGQFPVCFMHYEIHPTESKSIELITDCMESAEVFILTKEDLPFLKQLVKDLEEATK</sequence>
<evidence type="ECO:0000313" key="2">
    <source>
        <dbReference type="Proteomes" id="UP000017645"/>
    </source>
</evidence>
<dbReference type="Proteomes" id="UP000017645">
    <property type="component" value="Segment"/>
</dbReference>
<reference evidence="1 2" key="1">
    <citation type="journal article" date="2013" name="Genome Announc.">
        <title>Complete Genome of Bacillus pumilus Siphophage Blastoid.</title>
        <authorList>
            <person name="Mash S.J."/>
            <person name="Minahan N.T."/>
            <person name="Chamakura K.R."/>
            <person name="Kuty Everett G.F."/>
        </authorList>
    </citation>
    <scope>NUCLEOTIDE SEQUENCE [LARGE SCALE GENOMIC DNA]</scope>
</reference>
<dbReference type="OrthoDB" id="29138at10239"/>
<proteinExistence type="predicted"/>
<protein>
    <submittedName>
        <fullName evidence="1">Uncharacterized protein</fullName>
    </submittedName>
</protein>
<keyword evidence="2" id="KW-1185">Reference proteome</keyword>